<dbReference type="AlphaFoldDB" id="A0A101LY50"/>
<feature type="compositionally biased region" description="Polar residues" evidence="1">
    <location>
        <begin position="28"/>
        <end position="49"/>
    </location>
</feature>
<organism evidence="2">
    <name type="scientific">Picea glauca</name>
    <name type="common">White spruce</name>
    <name type="synonym">Pinus glauca</name>
    <dbReference type="NCBI Taxonomy" id="3330"/>
    <lineage>
        <taxon>Eukaryota</taxon>
        <taxon>Viridiplantae</taxon>
        <taxon>Streptophyta</taxon>
        <taxon>Embryophyta</taxon>
        <taxon>Tracheophyta</taxon>
        <taxon>Spermatophyta</taxon>
        <taxon>Pinopsida</taxon>
        <taxon>Pinidae</taxon>
        <taxon>Conifers I</taxon>
        <taxon>Pinales</taxon>
        <taxon>Pinaceae</taxon>
        <taxon>Picea</taxon>
    </lineage>
</organism>
<protein>
    <submittedName>
        <fullName evidence="2">Uncharacterized protein</fullName>
    </submittedName>
</protein>
<feature type="region of interest" description="Disordered" evidence="1">
    <location>
        <begin position="26"/>
        <end position="57"/>
    </location>
</feature>
<sequence>MRLPLRGKKWPALDCLTNLPSDLFSPITRHSSQKEAPQAQSRNSGSQLFSFVYSPRN</sequence>
<name>A0A101LY50_PICGL</name>
<evidence type="ECO:0000256" key="1">
    <source>
        <dbReference type="SAM" id="MobiDB-lite"/>
    </source>
</evidence>
<geneLocation type="mitochondrion" evidence="2"/>
<reference evidence="2" key="1">
    <citation type="journal article" date="2015" name="Genome Biol. Evol.">
        <title>Organellar Genomes of White Spruce (Picea glauca): Assembly and Annotation.</title>
        <authorList>
            <person name="Jackman S.D."/>
            <person name="Warren R.L."/>
            <person name="Gibb E.A."/>
            <person name="Vandervalk B.P."/>
            <person name="Mohamadi H."/>
            <person name="Chu J."/>
            <person name="Raymond A."/>
            <person name="Pleasance S."/>
            <person name="Coope R."/>
            <person name="Wildung M.R."/>
            <person name="Ritland C.E."/>
            <person name="Bousquet J."/>
            <person name="Jones S.J."/>
            <person name="Bohlmann J."/>
            <person name="Birol I."/>
        </authorList>
    </citation>
    <scope>NUCLEOTIDE SEQUENCE [LARGE SCALE GENOMIC DNA]</scope>
    <source>
        <tissue evidence="2">Flushing bud</tissue>
    </source>
</reference>
<gene>
    <name evidence="2" type="ORF">ABT39_MTgene5710</name>
</gene>
<keyword evidence="2" id="KW-0496">Mitochondrion</keyword>
<comment type="caution">
    <text evidence="2">The sequence shown here is derived from an EMBL/GenBank/DDBJ whole genome shotgun (WGS) entry which is preliminary data.</text>
</comment>
<evidence type="ECO:0000313" key="2">
    <source>
        <dbReference type="EMBL" id="KUM47524.1"/>
    </source>
</evidence>
<dbReference type="EMBL" id="LKAM01000007">
    <property type="protein sequence ID" value="KUM47524.1"/>
    <property type="molecule type" value="Genomic_DNA"/>
</dbReference>
<accession>A0A101LY50</accession>
<proteinExistence type="predicted"/>